<protein>
    <submittedName>
        <fullName evidence="1">Uncharacterized protein</fullName>
    </submittedName>
</protein>
<proteinExistence type="predicted"/>
<dbReference type="EMBL" id="JAIWYP010000002">
    <property type="protein sequence ID" value="KAH3863692.1"/>
    <property type="molecule type" value="Genomic_DNA"/>
</dbReference>
<organism evidence="1 2">
    <name type="scientific">Dreissena polymorpha</name>
    <name type="common">Zebra mussel</name>
    <name type="synonym">Mytilus polymorpha</name>
    <dbReference type="NCBI Taxonomy" id="45954"/>
    <lineage>
        <taxon>Eukaryota</taxon>
        <taxon>Metazoa</taxon>
        <taxon>Spiralia</taxon>
        <taxon>Lophotrochozoa</taxon>
        <taxon>Mollusca</taxon>
        <taxon>Bivalvia</taxon>
        <taxon>Autobranchia</taxon>
        <taxon>Heteroconchia</taxon>
        <taxon>Euheterodonta</taxon>
        <taxon>Imparidentia</taxon>
        <taxon>Neoheterodontei</taxon>
        <taxon>Myida</taxon>
        <taxon>Dreissenoidea</taxon>
        <taxon>Dreissenidae</taxon>
        <taxon>Dreissena</taxon>
    </lineage>
</organism>
<reference evidence="1" key="1">
    <citation type="journal article" date="2019" name="bioRxiv">
        <title>The Genome of the Zebra Mussel, Dreissena polymorpha: A Resource for Invasive Species Research.</title>
        <authorList>
            <person name="McCartney M.A."/>
            <person name="Auch B."/>
            <person name="Kono T."/>
            <person name="Mallez S."/>
            <person name="Zhang Y."/>
            <person name="Obille A."/>
            <person name="Becker A."/>
            <person name="Abrahante J.E."/>
            <person name="Garbe J."/>
            <person name="Badalamenti J.P."/>
            <person name="Herman A."/>
            <person name="Mangelson H."/>
            <person name="Liachko I."/>
            <person name="Sullivan S."/>
            <person name="Sone E.D."/>
            <person name="Koren S."/>
            <person name="Silverstein K.A.T."/>
            <person name="Beckman K.B."/>
            <person name="Gohl D.M."/>
        </authorList>
    </citation>
    <scope>NUCLEOTIDE SEQUENCE</scope>
    <source>
        <strain evidence="1">Duluth1</strain>
        <tissue evidence="1">Whole animal</tissue>
    </source>
</reference>
<reference evidence="1" key="2">
    <citation type="submission" date="2020-11" db="EMBL/GenBank/DDBJ databases">
        <authorList>
            <person name="McCartney M.A."/>
            <person name="Auch B."/>
            <person name="Kono T."/>
            <person name="Mallez S."/>
            <person name="Becker A."/>
            <person name="Gohl D.M."/>
            <person name="Silverstein K.A.T."/>
            <person name="Koren S."/>
            <person name="Bechman K.B."/>
            <person name="Herman A."/>
            <person name="Abrahante J.E."/>
            <person name="Garbe J."/>
        </authorList>
    </citation>
    <scope>NUCLEOTIDE SEQUENCE</scope>
    <source>
        <strain evidence="1">Duluth1</strain>
        <tissue evidence="1">Whole animal</tissue>
    </source>
</reference>
<gene>
    <name evidence="1" type="ORF">DPMN_026682</name>
</gene>
<evidence type="ECO:0000313" key="2">
    <source>
        <dbReference type="Proteomes" id="UP000828390"/>
    </source>
</evidence>
<sequence length="222" mass="25578">MGLKCKLIREDWTKKVTSRTINVASRVLTRENAPPHCGHNFQQPEPFWKSFKISLQQIFYYSHIMKNAPPHGGKVFQPNQTIFKILQDIIGTNFLTKSYEERTINVTSREKCPALCTHVFQPTGTIFKLVQYIIGTNLLTKFHYDRTINVASRVLTRFYFSHISRIFQPTGPIIELIQDIIPINLFTKFHKDQTNNVASRMSTRKNAPPPGAHVFQPTGSIF</sequence>
<evidence type="ECO:0000313" key="1">
    <source>
        <dbReference type="EMBL" id="KAH3863692.1"/>
    </source>
</evidence>
<comment type="caution">
    <text evidence="1">The sequence shown here is derived from an EMBL/GenBank/DDBJ whole genome shotgun (WGS) entry which is preliminary data.</text>
</comment>
<accession>A0A9D4LRL4</accession>
<dbReference type="AlphaFoldDB" id="A0A9D4LRL4"/>
<name>A0A9D4LRL4_DREPO</name>
<keyword evidence="2" id="KW-1185">Reference proteome</keyword>
<dbReference type="Proteomes" id="UP000828390">
    <property type="component" value="Unassembled WGS sequence"/>
</dbReference>